<dbReference type="AlphaFoldDB" id="A0A9X5BEZ1"/>
<comment type="caution">
    <text evidence="4">The sequence shown here is derived from an EMBL/GenBank/DDBJ whole genome shotgun (WGS) entry which is preliminary data.</text>
</comment>
<dbReference type="FunFam" id="3.40.50.720:FF:000084">
    <property type="entry name" value="Short-chain dehydrogenase reductase"/>
    <property type="match status" value="1"/>
</dbReference>
<dbReference type="EMBL" id="QZDT01000011">
    <property type="protein sequence ID" value="NBJ92670.1"/>
    <property type="molecule type" value="Genomic_DNA"/>
</dbReference>
<name>A0A9X5BEZ1_9FIRM</name>
<comment type="similarity">
    <text evidence="1 3">Belongs to the short-chain dehydrogenases/reductases (SDR) family.</text>
</comment>
<accession>A0A9X5BEZ1</accession>
<dbReference type="CDD" id="cd05233">
    <property type="entry name" value="SDR_c"/>
    <property type="match status" value="1"/>
</dbReference>
<keyword evidence="2" id="KW-0560">Oxidoreductase</keyword>
<evidence type="ECO:0000256" key="3">
    <source>
        <dbReference type="RuleBase" id="RU000363"/>
    </source>
</evidence>
<dbReference type="GO" id="GO:0008206">
    <property type="term" value="P:bile acid metabolic process"/>
    <property type="evidence" value="ECO:0007669"/>
    <property type="project" value="UniProtKB-ARBA"/>
</dbReference>
<proteinExistence type="inferred from homology"/>
<evidence type="ECO:0000313" key="4">
    <source>
        <dbReference type="EMBL" id="NBJ92670.1"/>
    </source>
</evidence>
<dbReference type="GO" id="GO:0016616">
    <property type="term" value="F:oxidoreductase activity, acting on the CH-OH group of donors, NAD or NADP as acceptor"/>
    <property type="evidence" value="ECO:0007669"/>
    <property type="project" value="TreeGrafter"/>
</dbReference>
<dbReference type="PRINTS" id="PR00081">
    <property type="entry name" value="GDHRDH"/>
</dbReference>
<dbReference type="Proteomes" id="UP001154420">
    <property type="component" value="Unassembled WGS sequence"/>
</dbReference>
<dbReference type="PANTHER" id="PTHR42760">
    <property type="entry name" value="SHORT-CHAIN DEHYDROGENASES/REDUCTASES FAMILY MEMBER"/>
    <property type="match status" value="1"/>
</dbReference>
<organism evidence="4 5">
    <name type="scientific">Parablautia muri</name>
    <dbReference type="NCBI Taxonomy" id="2320879"/>
    <lineage>
        <taxon>Bacteria</taxon>
        <taxon>Bacillati</taxon>
        <taxon>Bacillota</taxon>
        <taxon>Clostridia</taxon>
        <taxon>Lachnospirales</taxon>
        <taxon>Lachnospiraceae</taxon>
        <taxon>Parablautia</taxon>
    </lineage>
</organism>
<evidence type="ECO:0000256" key="2">
    <source>
        <dbReference type="ARBA" id="ARBA00023002"/>
    </source>
</evidence>
<dbReference type="PROSITE" id="PS00061">
    <property type="entry name" value="ADH_SHORT"/>
    <property type="match status" value="1"/>
</dbReference>
<reference evidence="4" key="1">
    <citation type="submission" date="2018-09" db="EMBL/GenBank/DDBJ databases">
        <title>Murine metabolic-syndrome-specific gut microbial biobank.</title>
        <authorList>
            <person name="Liu C."/>
        </authorList>
    </citation>
    <scope>NUCLEOTIDE SEQUENCE</scope>
    <source>
        <strain evidence="4">D42-62</strain>
    </source>
</reference>
<dbReference type="Gene3D" id="3.40.50.720">
    <property type="entry name" value="NAD(P)-binding Rossmann-like Domain"/>
    <property type="match status" value="1"/>
</dbReference>
<protein>
    <submittedName>
        <fullName evidence="4">SDR family oxidoreductase</fullName>
    </submittedName>
</protein>
<dbReference type="InterPro" id="IPR020904">
    <property type="entry name" value="Sc_DH/Rdtase_CS"/>
</dbReference>
<dbReference type="Pfam" id="PF00106">
    <property type="entry name" value="adh_short"/>
    <property type="match status" value="1"/>
</dbReference>
<dbReference type="InterPro" id="IPR002347">
    <property type="entry name" value="SDR_fam"/>
</dbReference>
<sequence length="279" mass="30556">MSNVKPKKLIRGRSVMDLTNGLLEQKVCLVTGTNRGIGQKIAERFAEEGSIVYANARQKDCLEEWAFGFNEKVSGNIIPIYFDITNSEEIKQAMMRLKKEQGRMDVLVNNAGIISNSPLGMIAKDSVRNMFEVNVFGLLDLTQYVVTKFMIKQKSGSVINIASITGVEGSKGQIAYSASKGAVISLTKSMAQELAIHNIRINAVAPGMVDTGRIKVTLKKEYCDNVPPIGMGRLGRSEEIADACLYFAQDTSGYTTGQVLVVSGGYDTQSRTLYNINFD</sequence>
<keyword evidence="5" id="KW-1185">Reference proteome</keyword>
<dbReference type="SUPFAM" id="SSF51735">
    <property type="entry name" value="NAD(P)-binding Rossmann-fold domains"/>
    <property type="match status" value="1"/>
</dbReference>
<dbReference type="PRINTS" id="PR00080">
    <property type="entry name" value="SDRFAMILY"/>
</dbReference>
<gene>
    <name evidence="4" type="ORF">D5281_08705</name>
</gene>
<evidence type="ECO:0000256" key="1">
    <source>
        <dbReference type="ARBA" id="ARBA00006484"/>
    </source>
</evidence>
<evidence type="ECO:0000313" key="5">
    <source>
        <dbReference type="Proteomes" id="UP001154420"/>
    </source>
</evidence>
<dbReference type="InterPro" id="IPR036291">
    <property type="entry name" value="NAD(P)-bd_dom_sf"/>
</dbReference>